<dbReference type="PROSITE" id="PS51318">
    <property type="entry name" value="TAT"/>
    <property type="match status" value="1"/>
</dbReference>
<comment type="caution">
    <text evidence="2">The sequence shown here is derived from an EMBL/GenBank/DDBJ whole genome shotgun (WGS) entry which is preliminary data.</text>
</comment>
<accession>A0A6N7WTQ2</accession>
<gene>
    <name evidence="2" type="ORF">FYJ69_03980</name>
</gene>
<dbReference type="Proteomes" id="UP000434342">
    <property type="component" value="Unassembled WGS sequence"/>
</dbReference>
<keyword evidence="1" id="KW-0732">Signal</keyword>
<evidence type="ECO:0000313" key="3">
    <source>
        <dbReference type="Proteomes" id="UP000434342"/>
    </source>
</evidence>
<dbReference type="RefSeq" id="WP_154540177.1">
    <property type="nucleotide sequence ID" value="NZ_JALEUD010000007.1"/>
</dbReference>
<protein>
    <recommendedName>
        <fullName evidence="4">Membrane dipeptidase</fullName>
    </recommendedName>
</protein>
<reference evidence="2 3" key="1">
    <citation type="submission" date="2019-08" db="EMBL/GenBank/DDBJ databases">
        <title>In-depth cultivation of the pig gut microbiome towards novel bacterial diversity and tailored functional studies.</title>
        <authorList>
            <person name="Wylensek D."/>
            <person name="Hitch T.C.A."/>
            <person name="Clavel T."/>
        </authorList>
    </citation>
    <scope>NUCLEOTIDE SEQUENCE [LARGE SCALE GENOMIC DNA]</scope>
    <source>
        <strain evidence="2 3">WB01_CNA04</strain>
    </source>
</reference>
<dbReference type="InterPro" id="IPR008257">
    <property type="entry name" value="Pept_M19"/>
</dbReference>
<feature type="chain" id="PRO_5039050130" description="Membrane dipeptidase" evidence="1">
    <location>
        <begin position="23"/>
        <end position="392"/>
    </location>
</feature>
<dbReference type="Pfam" id="PF01244">
    <property type="entry name" value="Peptidase_M19"/>
    <property type="match status" value="1"/>
</dbReference>
<feature type="signal peptide" evidence="1">
    <location>
        <begin position="1"/>
        <end position="22"/>
    </location>
</feature>
<dbReference type="Gene3D" id="3.20.20.140">
    <property type="entry name" value="Metal-dependent hydrolases"/>
    <property type="match status" value="1"/>
</dbReference>
<dbReference type="InterPro" id="IPR032466">
    <property type="entry name" value="Metal_Hydrolase"/>
</dbReference>
<organism evidence="2 3">
    <name type="scientific">Parafannyhessea umbonata</name>
    <dbReference type="NCBI Taxonomy" id="604330"/>
    <lineage>
        <taxon>Bacteria</taxon>
        <taxon>Bacillati</taxon>
        <taxon>Actinomycetota</taxon>
        <taxon>Coriobacteriia</taxon>
        <taxon>Coriobacteriales</taxon>
        <taxon>Atopobiaceae</taxon>
        <taxon>Parafannyhessea</taxon>
    </lineage>
</organism>
<sequence>MAITRRSLLQGALALGSALALGACGAGEKDAGSSSGDASASKLTVRERTADPIARAKATRVDAVGDLGRTKAFDLHCDTVDVLGMHDWEPYKSWPAIARNGDLAKSDGEVDLARAQGLAYAQGFAVWVPDKKWVTDPLGFYTAAVAYFRQQMQTYADRVEQVTDARDIPDALKAGKVAALLTVESCSALETSLDVVDTMRKDGVKMAGLTWNGDNALGGGRSTHNGLTELGVKAVARLEDAKIAVDAAHLSTESFADLVKCRKRPFLISHCASRAVCDVDRNVTDDQFKAVLDSGGVVGVSYCTEFITKRTTGTDVTFDELMAHFEHFLDLGGKDGVCLGGDFDGASVPDWLRGVDKLQGFYQKMCERLGQEQTDKVFFQNAYAFMVRNEVA</sequence>
<evidence type="ECO:0008006" key="4">
    <source>
        <dbReference type="Google" id="ProtNLM"/>
    </source>
</evidence>
<proteinExistence type="predicted"/>
<dbReference type="PROSITE" id="PS51257">
    <property type="entry name" value="PROKAR_LIPOPROTEIN"/>
    <property type="match status" value="1"/>
</dbReference>
<evidence type="ECO:0000313" key="2">
    <source>
        <dbReference type="EMBL" id="MST60070.1"/>
    </source>
</evidence>
<name>A0A6N7WTQ2_9ACTN</name>
<dbReference type="GO" id="GO:0006508">
    <property type="term" value="P:proteolysis"/>
    <property type="evidence" value="ECO:0007669"/>
    <property type="project" value="InterPro"/>
</dbReference>
<dbReference type="AlphaFoldDB" id="A0A6N7WTQ2"/>
<dbReference type="PANTHER" id="PTHR10443:SF12">
    <property type="entry name" value="DIPEPTIDASE"/>
    <property type="match status" value="1"/>
</dbReference>
<dbReference type="PROSITE" id="PS51365">
    <property type="entry name" value="RENAL_DIPEPTIDASE_2"/>
    <property type="match status" value="1"/>
</dbReference>
<dbReference type="SUPFAM" id="SSF51556">
    <property type="entry name" value="Metallo-dependent hydrolases"/>
    <property type="match status" value="1"/>
</dbReference>
<dbReference type="EMBL" id="VUND01000001">
    <property type="protein sequence ID" value="MST60070.1"/>
    <property type="molecule type" value="Genomic_DNA"/>
</dbReference>
<dbReference type="InterPro" id="IPR006311">
    <property type="entry name" value="TAT_signal"/>
</dbReference>
<evidence type="ECO:0000256" key="1">
    <source>
        <dbReference type="SAM" id="SignalP"/>
    </source>
</evidence>
<dbReference type="GO" id="GO:0070573">
    <property type="term" value="F:metallodipeptidase activity"/>
    <property type="evidence" value="ECO:0007669"/>
    <property type="project" value="InterPro"/>
</dbReference>
<dbReference type="PANTHER" id="PTHR10443">
    <property type="entry name" value="MICROSOMAL DIPEPTIDASE"/>
    <property type="match status" value="1"/>
</dbReference>